<comment type="subcellular location">
    <subcellularLocation>
        <location evidence="4 5">Cytoplasm</location>
    </subcellularLocation>
</comment>
<feature type="binding site" evidence="4">
    <location>
        <begin position="164"/>
        <end position="167"/>
    </location>
    <ligand>
        <name>pyridoxal 5'-phosphate</name>
        <dbReference type="ChEBI" id="CHEBI:597326"/>
    </ligand>
</feature>
<comment type="subunit">
    <text evidence="4 5">Homodimer.</text>
</comment>
<dbReference type="InterPro" id="IPR015422">
    <property type="entry name" value="PyrdxlP-dep_Trfase_small"/>
</dbReference>
<dbReference type="STRING" id="283909.R7TRM3"/>
<evidence type="ECO:0000313" key="6">
    <source>
        <dbReference type="EMBL" id="ELT96284.1"/>
    </source>
</evidence>
<organism evidence="6">
    <name type="scientific">Capitella teleta</name>
    <name type="common">Polychaete worm</name>
    <dbReference type="NCBI Taxonomy" id="283909"/>
    <lineage>
        <taxon>Eukaryota</taxon>
        <taxon>Metazoa</taxon>
        <taxon>Spiralia</taxon>
        <taxon>Lophotrochozoa</taxon>
        <taxon>Annelida</taxon>
        <taxon>Polychaeta</taxon>
        <taxon>Sedentaria</taxon>
        <taxon>Scolecida</taxon>
        <taxon>Capitellidae</taxon>
        <taxon>Capitella</taxon>
    </lineage>
</organism>
<dbReference type="Gene3D" id="3.90.1150.10">
    <property type="entry name" value="Aspartate Aminotransferase, domain 1"/>
    <property type="match status" value="1"/>
</dbReference>
<protein>
    <recommendedName>
        <fullName evidence="4 5">Kynureninase</fullName>
        <ecNumber evidence="4 5">3.7.1.3</ecNumber>
    </recommendedName>
    <alternativeName>
        <fullName evidence="4">L-kynurenine hydrolase</fullName>
    </alternativeName>
</protein>
<dbReference type="InterPro" id="IPR015424">
    <property type="entry name" value="PyrdxlP-dep_Trfase"/>
</dbReference>
<dbReference type="HOGENOM" id="CLU_003433_4_0_1"/>
<comment type="catalytic activity">
    <reaction evidence="4 5">
        <text>L-kynurenine + H2O = anthranilate + L-alanine + H(+)</text>
        <dbReference type="Rhea" id="RHEA:16813"/>
        <dbReference type="ChEBI" id="CHEBI:15377"/>
        <dbReference type="ChEBI" id="CHEBI:15378"/>
        <dbReference type="ChEBI" id="CHEBI:16567"/>
        <dbReference type="ChEBI" id="CHEBI:57959"/>
        <dbReference type="ChEBI" id="CHEBI:57972"/>
        <dbReference type="EC" id="3.7.1.3"/>
    </reaction>
</comment>
<sequence>MAACSVVETLKQKANQWACELHSEEFATQMDNADHLKELRGEFSIPKVQDLPYIDESIVSDRKQDDCVYMCGNSLGLKPKAVHETLNRELEKWSKIGAYGLTMGEMPWTWCDDVMKQEVAKIVGADPEEVSIMNGLTINLHLLLISFYRPTPTRHKVLIEAHSFPSDHYAVESQIRLHGYDPKTSMICLEPREGEETLRTEDIVKVIEDEGDSIAVIAWTGVQYYTGQLFDMETIVQKGHSKGCYVGFDLAHAAGNVPLRLHDWGVDFACWCTYKYLNSGAGSIAGAFIHEKHADNDFPKLSGWLGHKLTSRFQMDNRMDRSLGVAGYRVSSTSPLLCACLEASVQVFAKTSMEDLRNKSMQLTGYLEHLLKTAYPKNDSGKPLIEIITPADPAQRGAQLSIKVSVSIGKVFEELKKRAVVLDKREPNVLRVAPAPIYNSFTDVFRFVKLFGESMHAASVTPF</sequence>
<evidence type="ECO:0000313" key="7">
    <source>
        <dbReference type="EnsemblMetazoa" id="CapteP90153"/>
    </source>
</evidence>
<dbReference type="EMBL" id="AMQN01011429">
    <property type="status" value="NOT_ANNOTATED_CDS"/>
    <property type="molecule type" value="Genomic_DNA"/>
</dbReference>
<evidence type="ECO:0000256" key="4">
    <source>
        <dbReference type="HAMAP-Rule" id="MF_03017"/>
    </source>
</evidence>
<dbReference type="SUPFAM" id="SSF53383">
    <property type="entry name" value="PLP-dependent transferases"/>
    <property type="match status" value="1"/>
</dbReference>
<dbReference type="PANTHER" id="PTHR14084:SF0">
    <property type="entry name" value="KYNURENINASE"/>
    <property type="match status" value="1"/>
</dbReference>
<dbReference type="GO" id="GO:0005737">
    <property type="term" value="C:cytoplasm"/>
    <property type="evidence" value="ECO:0007669"/>
    <property type="project" value="UniProtKB-SubCell"/>
</dbReference>
<feature type="binding site" evidence="4">
    <location>
        <position position="249"/>
    </location>
    <ligand>
        <name>pyridoxal 5'-phosphate</name>
        <dbReference type="ChEBI" id="CHEBI:597326"/>
    </ligand>
</feature>
<dbReference type="Gene3D" id="3.40.640.10">
    <property type="entry name" value="Type I PLP-dependent aspartate aminotransferase-like (Major domain)"/>
    <property type="match status" value="1"/>
</dbReference>
<evidence type="ECO:0000256" key="3">
    <source>
        <dbReference type="ARBA" id="ARBA00022898"/>
    </source>
</evidence>
<dbReference type="EnsemblMetazoa" id="CapteT90153">
    <property type="protein sequence ID" value="CapteP90153"/>
    <property type="gene ID" value="CapteG90153"/>
</dbReference>
<evidence type="ECO:0000256" key="2">
    <source>
        <dbReference type="ARBA" id="ARBA00022801"/>
    </source>
</evidence>
<feature type="binding site" evidence="4">
    <location>
        <position position="252"/>
    </location>
    <ligand>
        <name>pyridoxal 5'-phosphate</name>
        <dbReference type="ChEBI" id="CHEBI:597326"/>
    </ligand>
</feature>
<reference evidence="7" key="3">
    <citation type="submission" date="2015-06" db="UniProtKB">
        <authorList>
            <consortium name="EnsemblMetazoa"/>
        </authorList>
    </citation>
    <scope>IDENTIFICATION</scope>
</reference>
<reference evidence="6 8" key="2">
    <citation type="journal article" date="2013" name="Nature">
        <title>Insights into bilaterian evolution from three spiralian genomes.</title>
        <authorList>
            <person name="Simakov O."/>
            <person name="Marletaz F."/>
            <person name="Cho S.J."/>
            <person name="Edsinger-Gonzales E."/>
            <person name="Havlak P."/>
            <person name="Hellsten U."/>
            <person name="Kuo D.H."/>
            <person name="Larsson T."/>
            <person name="Lv J."/>
            <person name="Arendt D."/>
            <person name="Savage R."/>
            <person name="Osoegawa K."/>
            <person name="de Jong P."/>
            <person name="Grimwood J."/>
            <person name="Chapman J.A."/>
            <person name="Shapiro H."/>
            <person name="Aerts A."/>
            <person name="Otillar R.P."/>
            <person name="Terry A.Y."/>
            <person name="Boore J.L."/>
            <person name="Grigoriev I.V."/>
            <person name="Lindberg D.R."/>
            <person name="Seaver E.C."/>
            <person name="Weisblat D.A."/>
            <person name="Putnam N.H."/>
            <person name="Rokhsar D.S."/>
        </authorList>
    </citation>
    <scope>NUCLEOTIDE SEQUENCE</scope>
    <source>
        <strain evidence="6 8">I ESC-2004</strain>
    </source>
</reference>
<accession>R7TRM3</accession>
<evidence type="ECO:0000256" key="5">
    <source>
        <dbReference type="PIRNR" id="PIRNR038800"/>
    </source>
</evidence>
<dbReference type="HAMAP" id="MF_01970">
    <property type="entry name" value="Kynureninase"/>
    <property type="match status" value="1"/>
</dbReference>
<dbReference type="Proteomes" id="UP000014760">
    <property type="component" value="Unassembled WGS sequence"/>
</dbReference>
<dbReference type="OMA" id="SHVAYRS"/>
<dbReference type="InterPro" id="IPR015421">
    <property type="entry name" value="PyrdxlP-dep_Trfase_major"/>
</dbReference>
<keyword evidence="8" id="KW-1185">Reference proteome</keyword>
<feature type="binding site" evidence="4">
    <location>
        <position position="136"/>
    </location>
    <ligand>
        <name>pyridoxal 5'-phosphate</name>
        <dbReference type="ChEBI" id="CHEBI:597326"/>
    </ligand>
</feature>
<name>R7TRM3_CAPTE</name>
<keyword evidence="4 5" id="KW-0963">Cytoplasm</keyword>
<proteinExistence type="inferred from homology"/>
<reference evidence="8" key="1">
    <citation type="submission" date="2012-12" db="EMBL/GenBank/DDBJ databases">
        <authorList>
            <person name="Hellsten U."/>
            <person name="Grimwood J."/>
            <person name="Chapman J.A."/>
            <person name="Shapiro H."/>
            <person name="Aerts A."/>
            <person name="Otillar R.P."/>
            <person name="Terry A.Y."/>
            <person name="Boore J.L."/>
            <person name="Simakov O."/>
            <person name="Marletaz F."/>
            <person name="Cho S.-J."/>
            <person name="Edsinger-Gonzales E."/>
            <person name="Havlak P."/>
            <person name="Kuo D.-H."/>
            <person name="Larsson T."/>
            <person name="Lv J."/>
            <person name="Arendt D."/>
            <person name="Savage R."/>
            <person name="Osoegawa K."/>
            <person name="de Jong P."/>
            <person name="Lindberg D.R."/>
            <person name="Seaver E.C."/>
            <person name="Weisblat D.A."/>
            <person name="Putnam N.H."/>
            <person name="Grigoriev I.V."/>
            <person name="Rokhsar D.S."/>
        </authorList>
    </citation>
    <scope>NUCLEOTIDE SEQUENCE</scope>
    <source>
        <strain evidence="8">I ESC-2004</strain>
    </source>
</reference>
<dbReference type="GO" id="GO:0030170">
    <property type="term" value="F:pyridoxal phosphate binding"/>
    <property type="evidence" value="ECO:0007669"/>
    <property type="project" value="UniProtKB-UniRule"/>
</dbReference>
<dbReference type="GO" id="GO:0019441">
    <property type="term" value="P:L-tryptophan catabolic process to kynurenine"/>
    <property type="evidence" value="ECO:0007669"/>
    <property type="project" value="TreeGrafter"/>
</dbReference>
<dbReference type="NCBIfam" id="TIGR01814">
    <property type="entry name" value="kynureninase"/>
    <property type="match status" value="1"/>
</dbReference>
<dbReference type="GO" id="GO:0034354">
    <property type="term" value="P:'de novo' NAD+ biosynthetic process from L-tryptophan"/>
    <property type="evidence" value="ECO:0007669"/>
    <property type="project" value="UniProtKB-UniRule"/>
</dbReference>
<dbReference type="AlphaFoldDB" id="R7TRM3"/>
<feature type="binding site" evidence="4">
    <location>
        <position position="274"/>
    </location>
    <ligand>
        <name>pyridoxal 5'-phosphate</name>
        <dbReference type="ChEBI" id="CHEBI:597326"/>
    </ligand>
</feature>
<comment type="cofactor">
    <cofactor evidence="4 5">
        <name>pyridoxal 5'-phosphate</name>
        <dbReference type="ChEBI" id="CHEBI:597326"/>
    </cofactor>
</comment>
<evidence type="ECO:0000313" key="8">
    <source>
        <dbReference type="Proteomes" id="UP000014760"/>
    </source>
</evidence>
<keyword evidence="1 4" id="KW-0662">Pyridine nucleotide biosynthesis</keyword>
<comment type="caution">
    <text evidence="4">Lacks conserved residue(s) required for the propagation of feature annotation.</text>
</comment>
<gene>
    <name evidence="4" type="primary">KYNU</name>
    <name evidence="6" type="ORF">CAPTEDRAFT_90153</name>
</gene>
<dbReference type="FunFam" id="3.40.640.10:FF:000031">
    <property type="entry name" value="Kynureninase"/>
    <property type="match status" value="1"/>
</dbReference>
<dbReference type="EMBL" id="KB308879">
    <property type="protein sequence ID" value="ELT96284.1"/>
    <property type="molecule type" value="Genomic_DNA"/>
</dbReference>
<dbReference type="UniPathway" id="UPA00253">
    <property type="reaction ID" value="UER00329"/>
</dbReference>
<comment type="catalytic activity">
    <reaction evidence="5">
        <text>3-hydroxy-L-kynurenine + H2O = 3-hydroxyanthranilate + L-alanine + H(+)</text>
        <dbReference type="Rhea" id="RHEA:25143"/>
        <dbReference type="ChEBI" id="CHEBI:15377"/>
        <dbReference type="ChEBI" id="CHEBI:15378"/>
        <dbReference type="ChEBI" id="CHEBI:36559"/>
        <dbReference type="ChEBI" id="CHEBI:57972"/>
        <dbReference type="ChEBI" id="CHEBI:58125"/>
        <dbReference type="EC" id="3.7.1.3"/>
    </reaction>
</comment>
<dbReference type="UniPathway" id="UPA00334">
    <property type="reaction ID" value="UER00455"/>
</dbReference>
<feature type="binding site" evidence="4">
    <location>
        <position position="304"/>
    </location>
    <ligand>
        <name>pyridoxal 5'-phosphate</name>
        <dbReference type="ChEBI" id="CHEBI:597326"/>
    </ligand>
</feature>
<dbReference type="Pfam" id="PF22580">
    <property type="entry name" value="KYNU_C"/>
    <property type="match status" value="1"/>
</dbReference>
<keyword evidence="2 4" id="KW-0378">Hydrolase</keyword>
<comment type="pathway">
    <text evidence="4 5">Amino-acid degradation; L-kynurenine degradation; L-alanine and anthranilate from L-kynurenine: step 1/1.</text>
</comment>
<dbReference type="InterPro" id="IPR010111">
    <property type="entry name" value="Kynureninase"/>
</dbReference>
<dbReference type="PIRSF" id="PIRSF038800">
    <property type="entry name" value="KYNU"/>
    <property type="match status" value="1"/>
</dbReference>
<keyword evidence="3 4" id="KW-0663">Pyridoxal phosphate</keyword>
<dbReference type="PANTHER" id="PTHR14084">
    <property type="entry name" value="KYNURENINASE"/>
    <property type="match status" value="1"/>
</dbReference>
<evidence type="ECO:0000256" key="1">
    <source>
        <dbReference type="ARBA" id="ARBA00022642"/>
    </source>
</evidence>
<dbReference type="GO" id="GO:0019805">
    <property type="term" value="P:quinolinate biosynthetic process"/>
    <property type="evidence" value="ECO:0007669"/>
    <property type="project" value="UniProtKB-UniRule"/>
</dbReference>
<dbReference type="GO" id="GO:0097053">
    <property type="term" value="P:L-kynurenine catabolic process"/>
    <property type="evidence" value="ECO:0007669"/>
    <property type="project" value="UniProtKB-UniRule"/>
</dbReference>
<dbReference type="EC" id="3.7.1.3" evidence="4 5"/>
<comment type="pathway">
    <text evidence="4 5">Cofactor biosynthesis; NAD(+) biosynthesis; quinolinate from L-kynurenine: step 2/3.</text>
</comment>
<feature type="binding site" evidence="4">
    <location>
        <position position="137"/>
    </location>
    <ligand>
        <name>pyridoxal 5'-phosphate</name>
        <dbReference type="ChEBI" id="CHEBI:597326"/>
    </ligand>
</feature>
<dbReference type="GO" id="GO:0030429">
    <property type="term" value="F:kynureninase activity"/>
    <property type="evidence" value="ECO:0007669"/>
    <property type="project" value="UniProtKB-UniRule"/>
</dbReference>
<dbReference type="GO" id="GO:0043420">
    <property type="term" value="P:anthranilate metabolic process"/>
    <property type="evidence" value="ECO:0007669"/>
    <property type="project" value="UniProtKB-UniRule"/>
</dbReference>
<feature type="modified residue" description="N6-(pyridoxal phosphate)lysine" evidence="4">
    <location>
        <position position="275"/>
    </location>
</feature>
<comment type="similarity">
    <text evidence="4 5">Belongs to the kynureninase family.</text>
</comment>
<dbReference type="OrthoDB" id="5978656at2759"/>
<comment type="function">
    <text evidence="4 5">Catalyzes the cleavage of L-kynurenine (L-Kyn) and L-3-hydroxykynurenine (L-3OHKyn) into anthranilic acid (AA) and 3-hydroxyanthranilic acid (3-OHAA), respectively.</text>
</comment>